<dbReference type="InterPro" id="IPR051446">
    <property type="entry name" value="HTH_trans_reg/aminotransferase"/>
</dbReference>
<feature type="domain" description="HTH gntR-type" evidence="8">
    <location>
        <begin position="10"/>
        <end position="78"/>
    </location>
</feature>
<accession>A0A841TZC9</accession>
<name>A0A841TZC9_9BACL</name>
<protein>
    <submittedName>
        <fullName evidence="9">PLP-dependent aminotransferase family protein</fullName>
    </submittedName>
</protein>
<dbReference type="Gene3D" id="3.40.640.10">
    <property type="entry name" value="Type I PLP-dependent aspartate aminotransferase-like (Major domain)"/>
    <property type="match status" value="1"/>
</dbReference>
<dbReference type="GO" id="GO:0008483">
    <property type="term" value="F:transaminase activity"/>
    <property type="evidence" value="ECO:0007669"/>
    <property type="project" value="UniProtKB-KW"/>
</dbReference>
<sequence length="479" mass="52876">MWQPDRRADIPIYRQIASHMEGRIRGGEFPQGSLLPSERKLADMLRVNRTTVVQAYEELRSMGLVERAVGSGTKVVPAGSGGAISPNWRKYLEAGTFLPNVPAMRRIRSELRTEGAVIDFASGELHPELFPNETIRTLLKEKTFDGHLGYEDPQGFAPLRDSLSRFLRRYLNIEASESSLLLTSGSQQSLFLITQCLLSPGDAVAVEVPSYGRSLSLFESAGLKVIPLRADDQEGVDPDDVAELHRRHRLKMIFTNPNFQNPTGTVLSAERKQRLLDIAAERGIPIVEDDPFSLTAFDGTVPPPLRSMDAGGQVLYVGSLSKIAASGLRIGWLAAPHSIVSKLADARQQMDFGLSAIPQWVAAELLDSPGFGRHLAELRRKLAFKLDSLRAALDYHLPGEVGYRVPEGGLNLWAKWNERPANADRLFEQAIREGVVYVPGSVYGSGPDFFRLCFARPADDRIEEGVAKLAAAYRTASRF</sequence>
<keyword evidence="5" id="KW-0805">Transcription regulation</keyword>
<dbReference type="InterPro" id="IPR036388">
    <property type="entry name" value="WH-like_DNA-bd_sf"/>
</dbReference>
<evidence type="ECO:0000313" key="10">
    <source>
        <dbReference type="Proteomes" id="UP000553776"/>
    </source>
</evidence>
<organism evidence="9 10">
    <name type="scientific">Cohnella xylanilytica</name>
    <dbReference type="NCBI Taxonomy" id="557555"/>
    <lineage>
        <taxon>Bacteria</taxon>
        <taxon>Bacillati</taxon>
        <taxon>Bacillota</taxon>
        <taxon>Bacilli</taxon>
        <taxon>Bacillales</taxon>
        <taxon>Paenibacillaceae</taxon>
        <taxon>Cohnella</taxon>
    </lineage>
</organism>
<dbReference type="InterPro" id="IPR015424">
    <property type="entry name" value="PyrdxlP-dep_Trfase"/>
</dbReference>
<dbReference type="Gene3D" id="3.90.1150.10">
    <property type="entry name" value="Aspartate Aminotransferase, domain 1"/>
    <property type="match status" value="1"/>
</dbReference>
<keyword evidence="3 9" id="KW-0032">Aminotransferase</keyword>
<evidence type="ECO:0000256" key="7">
    <source>
        <dbReference type="ARBA" id="ARBA00023163"/>
    </source>
</evidence>
<proteinExistence type="inferred from homology"/>
<dbReference type="AlphaFoldDB" id="A0A841TZC9"/>
<evidence type="ECO:0000256" key="4">
    <source>
        <dbReference type="ARBA" id="ARBA00022898"/>
    </source>
</evidence>
<comment type="caution">
    <text evidence="9">The sequence shown here is derived from an EMBL/GenBank/DDBJ whole genome shotgun (WGS) entry which is preliminary data.</text>
</comment>
<dbReference type="InterPro" id="IPR000524">
    <property type="entry name" value="Tscrpt_reg_HTH_GntR"/>
</dbReference>
<keyword evidence="9" id="KW-0808">Transferase</keyword>
<dbReference type="SMART" id="SM00345">
    <property type="entry name" value="HTH_GNTR"/>
    <property type="match status" value="1"/>
</dbReference>
<dbReference type="GO" id="GO:0003700">
    <property type="term" value="F:DNA-binding transcription factor activity"/>
    <property type="evidence" value="ECO:0007669"/>
    <property type="project" value="InterPro"/>
</dbReference>
<dbReference type="Gene3D" id="1.10.10.10">
    <property type="entry name" value="Winged helix-like DNA-binding domain superfamily/Winged helix DNA-binding domain"/>
    <property type="match status" value="1"/>
</dbReference>
<comment type="similarity">
    <text evidence="2">In the C-terminal section; belongs to the class-I pyridoxal-phosphate-dependent aminotransferase family.</text>
</comment>
<dbReference type="Pfam" id="PF00392">
    <property type="entry name" value="GntR"/>
    <property type="match status" value="1"/>
</dbReference>
<comment type="cofactor">
    <cofactor evidence="1">
        <name>pyridoxal 5'-phosphate</name>
        <dbReference type="ChEBI" id="CHEBI:597326"/>
    </cofactor>
</comment>
<dbReference type="Pfam" id="PF00155">
    <property type="entry name" value="Aminotran_1_2"/>
    <property type="match status" value="1"/>
</dbReference>
<dbReference type="EMBL" id="JACJVR010000080">
    <property type="protein sequence ID" value="MBB6693907.1"/>
    <property type="molecule type" value="Genomic_DNA"/>
</dbReference>
<reference evidence="9 10" key="1">
    <citation type="submission" date="2020-08" db="EMBL/GenBank/DDBJ databases">
        <title>Cohnella phylogeny.</title>
        <authorList>
            <person name="Dunlap C."/>
        </authorList>
    </citation>
    <scope>NUCLEOTIDE SEQUENCE [LARGE SCALE GENOMIC DNA]</scope>
    <source>
        <strain evidence="9 10">DSM 25239</strain>
    </source>
</reference>
<dbReference type="GO" id="GO:0003677">
    <property type="term" value="F:DNA binding"/>
    <property type="evidence" value="ECO:0007669"/>
    <property type="project" value="UniProtKB-KW"/>
</dbReference>
<dbReference type="CDD" id="cd07377">
    <property type="entry name" value="WHTH_GntR"/>
    <property type="match status" value="1"/>
</dbReference>
<dbReference type="CDD" id="cd00609">
    <property type="entry name" value="AAT_like"/>
    <property type="match status" value="1"/>
</dbReference>
<keyword evidence="4" id="KW-0663">Pyridoxal phosphate</keyword>
<dbReference type="InterPro" id="IPR015422">
    <property type="entry name" value="PyrdxlP-dep_Trfase_small"/>
</dbReference>
<dbReference type="InterPro" id="IPR004839">
    <property type="entry name" value="Aminotransferase_I/II_large"/>
</dbReference>
<dbReference type="InterPro" id="IPR036390">
    <property type="entry name" value="WH_DNA-bd_sf"/>
</dbReference>
<gene>
    <name evidence="9" type="ORF">H7B90_21135</name>
</gene>
<evidence type="ECO:0000313" key="9">
    <source>
        <dbReference type="EMBL" id="MBB6693907.1"/>
    </source>
</evidence>
<dbReference type="InterPro" id="IPR015421">
    <property type="entry name" value="PyrdxlP-dep_Trfase_major"/>
</dbReference>
<dbReference type="SUPFAM" id="SSF53383">
    <property type="entry name" value="PLP-dependent transferases"/>
    <property type="match status" value="1"/>
</dbReference>
<keyword evidence="7" id="KW-0804">Transcription</keyword>
<dbReference type="Proteomes" id="UP000553776">
    <property type="component" value="Unassembled WGS sequence"/>
</dbReference>
<dbReference type="SUPFAM" id="SSF46785">
    <property type="entry name" value="Winged helix' DNA-binding domain"/>
    <property type="match status" value="1"/>
</dbReference>
<evidence type="ECO:0000256" key="1">
    <source>
        <dbReference type="ARBA" id="ARBA00001933"/>
    </source>
</evidence>
<dbReference type="PROSITE" id="PS50949">
    <property type="entry name" value="HTH_GNTR"/>
    <property type="match status" value="1"/>
</dbReference>
<evidence type="ECO:0000256" key="6">
    <source>
        <dbReference type="ARBA" id="ARBA00023125"/>
    </source>
</evidence>
<evidence type="ECO:0000256" key="5">
    <source>
        <dbReference type="ARBA" id="ARBA00023015"/>
    </source>
</evidence>
<evidence type="ECO:0000259" key="8">
    <source>
        <dbReference type="PROSITE" id="PS50949"/>
    </source>
</evidence>
<dbReference type="PANTHER" id="PTHR46577:SF2">
    <property type="entry name" value="TRANSCRIPTIONAL REGULATORY PROTEIN"/>
    <property type="match status" value="1"/>
</dbReference>
<dbReference type="GO" id="GO:0030170">
    <property type="term" value="F:pyridoxal phosphate binding"/>
    <property type="evidence" value="ECO:0007669"/>
    <property type="project" value="InterPro"/>
</dbReference>
<dbReference type="PANTHER" id="PTHR46577">
    <property type="entry name" value="HTH-TYPE TRANSCRIPTIONAL REGULATORY PROTEIN GABR"/>
    <property type="match status" value="1"/>
</dbReference>
<dbReference type="PRINTS" id="PR00035">
    <property type="entry name" value="HTHGNTR"/>
</dbReference>
<keyword evidence="10" id="KW-1185">Reference proteome</keyword>
<evidence type="ECO:0000256" key="2">
    <source>
        <dbReference type="ARBA" id="ARBA00005384"/>
    </source>
</evidence>
<evidence type="ECO:0000256" key="3">
    <source>
        <dbReference type="ARBA" id="ARBA00022576"/>
    </source>
</evidence>
<dbReference type="RefSeq" id="WP_185137892.1">
    <property type="nucleotide sequence ID" value="NZ_JACJVR010000080.1"/>
</dbReference>
<keyword evidence="6" id="KW-0238">DNA-binding</keyword>